<keyword evidence="3" id="KW-1185">Reference proteome</keyword>
<dbReference type="Proteomes" id="UP000680656">
    <property type="component" value="Chromosome"/>
</dbReference>
<dbReference type="EMBL" id="CP075546">
    <property type="protein sequence ID" value="QVV88756.1"/>
    <property type="molecule type" value="Genomic_DNA"/>
</dbReference>
<organism evidence="2 3">
    <name type="scientific">Methanospirillum purgamenti</name>
    <dbReference type="NCBI Taxonomy" id="2834276"/>
    <lineage>
        <taxon>Archaea</taxon>
        <taxon>Methanobacteriati</taxon>
        <taxon>Methanobacteriota</taxon>
        <taxon>Stenosarchaea group</taxon>
        <taxon>Methanomicrobia</taxon>
        <taxon>Methanomicrobiales</taxon>
        <taxon>Methanospirillaceae</taxon>
        <taxon>Methanospirillum</taxon>
    </lineage>
</organism>
<dbReference type="GeneID" id="65098680"/>
<evidence type="ECO:0000313" key="3">
    <source>
        <dbReference type="Proteomes" id="UP000680656"/>
    </source>
</evidence>
<proteinExistence type="predicted"/>
<keyword evidence="1" id="KW-0472">Membrane</keyword>
<gene>
    <name evidence="2" type="ORF">KHC33_15810</name>
</gene>
<keyword evidence="1" id="KW-1133">Transmembrane helix</keyword>
<evidence type="ECO:0000313" key="2">
    <source>
        <dbReference type="EMBL" id="QVV88756.1"/>
    </source>
</evidence>
<name>A0A8E7EJL8_9EURY</name>
<keyword evidence="1" id="KW-0812">Transmembrane</keyword>
<feature type="transmembrane region" description="Helical" evidence="1">
    <location>
        <begin position="36"/>
        <end position="54"/>
    </location>
</feature>
<dbReference type="RefSeq" id="WP_214419559.1">
    <property type="nucleotide sequence ID" value="NZ_CP075546.1"/>
</dbReference>
<dbReference type="KEGG" id="mrtj:KHC33_15810"/>
<feature type="transmembrane region" description="Helical" evidence="1">
    <location>
        <begin position="12"/>
        <end position="30"/>
    </location>
</feature>
<evidence type="ECO:0000256" key="1">
    <source>
        <dbReference type="SAM" id="Phobius"/>
    </source>
</evidence>
<dbReference type="AlphaFoldDB" id="A0A8E7EJL8"/>
<sequence length="164" mass="17752">MSASKRISGNYRIILVAGIGLGLTVLLYLINQEILAGVAIILFGTLLLGTMISADAAKHARPLMLANLSANHREIILENAGTKAAEKIVVTAAGIENPWHVDILQPDETTKLALPTMVTSLIVEVTYQAQDGARKSKAFSLGKQEQEQDIFKPVFPIFGWKGKE</sequence>
<reference evidence="2 3" key="1">
    <citation type="submission" date="2021-05" db="EMBL/GenBank/DDBJ databases">
        <title>A novel Methanospirillum isolate from a pyrite-forming mixed culture.</title>
        <authorList>
            <person name="Bunk B."/>
            <person name="Sproer C."/>
            <person name="Spring S."/>
            <person name="Pester M."/>
        </authorList>
    </citation>
    <scope>NUCLEOTIDE SEQUENCE [LARGE SCALE GENOMIC DNA]</scope>
    <source>
        <strain evidence="2 3">J.3.6.1-F.2.7.3</strain>
    </source>
</reference>
<protein>
    <submittedName>
        <fullName evidence="2">Uncharacterized protein</fullName>
    </submittedName>
</protein>
<accession>A0A8E7EJL8</accession>